<dbReference type="AlphaFoldDB" id="A0A7J0DFE1"/>
<feature type="compositionally biased region" description="Polar residues" evidence="1">
    <location>
        <begin position="29"/>
        <end position="41"/>
    </location>
</feature>
<evidence type="ECO:0000313" key="2">
    <source>
        <dbReference type="EMBL" id="GFS33308.1"/>
    </source>
</evidence>
<protein>
    <submittedName>
        <fullName evidence="2">Uncharacterized protein</fullName>
    </submittedName>
</protein>
<dbReference type="Proteomes" id="UP000585474">
    <property type="component" value="Unassembled WGS sequence"/>
</dbReference>
<feature type="region of interest" description="Disordered" evidence="1">
    <location>
        <begin position="298"/>
        <end position="325"/>
    </location>
</feature>
<feature type="region of interest" description="Disordered" evidence="1">
    <location>
        <begin position="135"/>
        <end position="191"/>
    </location>
</feature>
<organism evidence="2 3">
    <name type="scientific">Actinidia rufa</name>
    <dbReference type="NCBI Taxonomy" id="165716"/>
    <lineage>
        <taxon>Eukaryota</taxon>
        <taxon>Viridiplantae</taxon>
        <taxon>Streptophyta</taxon>
        <taxon>Embryophyta</taxon>
        <taxon>Tracheophyta</taxon>
        <taxon>Spermatophyta</taxon>
        <taxon>Magnoliopsida</taxon>
        <taxon>eudicotyledons</taxon>
        <taxon>Gunneridae</taxon>
        <taxon>Pentapetalae</taxon>
        <taxon>asterids</taxon>
        <taxon>Ericales</taxon>
        <taxon>Actinidiaceae</taxon>
        <taxon>Actinidia</taxon>
    </lineage>
</organism>
<reference evidence="3" key="1">
    <citation type="submission" date="2019-07" db="EMBL/GenBank/DDBJ databases">
        <title>De Novo Assembly of kiwifruit Actinidia rufa.</title>
        <authorList>
            <person name="Sugita-Konishi S."/>
            <person name="Sato K."/>
            <person name="Mori E."/>
            <person name="Abe Y."/>
            <person name="Kisaki G."/>
            <person name="Hamano K."/>
            <person name="Suezawa K."/>
            <person name="Otani M."/>
            <person name="Fukuda T."/>
            <person name="Manabe T."/>
            <person name="Gomi K."/>
            <person name="Tabuchi M."/>
            <person name="Akimitsu K."/>
            <person name="Kataoka I."/>
        </authorList>
    </citation>
    <scope>NUCLEOTIDE SEQUENCE [LARGE SCALE GENOMIC DNA]</scope>
    <source>
        <strain evidence="3">cv. Fuchu</strain>
    </source>
</reference>
<comment type="caution">
    <text evidence="2">The sequence shown here is derived from an EMBL/GenBank/DDBJ whole genome shotgun (WGS) entry which is preliminary data.</text>
</comment>
<accession>A0A7J0DFE1</accession>
<dbReference type="EMBL" id="BJWL01000184">
    <property type="protein sequence ID" value="GFS33308.1"/>
    <property type="molecule type" value="Genomic_DNA"/>
</dbReference>
<dbReference type="OrthoDB" id="1838197at2759"/>
<keyword evidence="3" id="KW-1185">Reference proteome</keyword>
<gene>
    <name evidence="2" type="ORF">Acr_00g0027720</name>
</gene>
<feature type="compositionally biased region" description="Acidic residues" evidence="1">
    <location>
        <begin position="303"/>
        <end position="312"/>
    </location>
</feature>
<feature type="region of interest" description="Disordered" evidence="1">
    <location>
        <begin position="27"/>
        <end position="49"/>
    </location>
</feature>
<sequence length="325" mass="35498">MSLRLEVANLEDLDSLPSWISDHLGEGSSYMTDEVNQSSESPLEGSPIPEVDPLVALHPSVEEKNNIRTLKELDLLRKSYSFPPGVQIKLPDEGETIVLARPGEEAFYKAAFPAGLQFPIHPNIRGGHWQEVAKRQSSQLGKAMDSPKGKEAAPVPEARKKMTKLVNVDPKASSSKPRESNSPSPSTVLGPTTSIIDSPFIVEKILRGAIPPANQEKKLFGELEPQLAEARAREQQAVDELAKMKFDHDSLTDKFERSGMLVVELKEAVDKARSSAIEEFKSSSDFLGQSKILPPSLDLDLLAGEDEAAEGEDEKKKGDASPPPF</sequence>
<evidence type="ECO:0000313" key="3">
    <source>
        <dbReference type="Proteomes" id="UP000585474"/>
    </source>
</evidence>
<evidence type="ECO:0000256" key="1">
    <source>
        <dbReference type="SAM" id="MobiDB-lite"/>
    </source>
</evidence>
<name>A0A7J0DFE1_9ERIC</name>
<proteinExistence type="predicted"/>